<organism evidence="10 11">
    <name type="scientific">Penicillium canariense</name>
    <dbReference type="NCBI Taxonomy" id="189055"/>
    <lineage>
        <taxon>Eukaryota</taxon>
        <taxon>Fungi</taxon>
        <taxon>Dikarya</taxon>
        <taxon>Ascomycota</taxon>
        <taxon>Pezizomycotina</taxon>
        <taxon>Eurotiomycetes</taxon>
        <taxon>Eurotiomycetidae</taxon>
        <taxon>Eurotiales</taxon>
        <taxon>Aspergillaceae</taxon>
        <taxon>Penicillium</taxon>
    </lineage>
</organism>
<comment type="similarity">
    <text evidence="2 7">Belongs to the glycosyl hydrolase 47 family.</text>
</comment>
<evidence type="ECO:0000256" key="4">
    <source>
        <dbReference type="ARBA" id="ARBA00023180"/>
    </source>
</evidence>
<feature type="region of interest" description="Disordered" evidence="8">
    <location>
        <begin position="815"/>
        <end position="862"/>
    </location>
</feature>
<dbReference type="GeneID" id="81422713"/>
<feature type="active site" description="Proton donor" evidence="5">
    <location>
        <position position="142"/>
    </location>
</feature>
<comment type="caution">
    <text evidence="10">The sequence shown here is derived from an EMBL/GenBank/DDBJ whole genome shotgun (WGS) entry which is preliminary data.</text>
</comment>
<dbReference type="PANTHER" id="PTHR45679">
    <property type="entry name" value="ER DEGRADATION-ENHANCING ALPHA-MANNOSIDASE-LIKE PROTEIN 2"/>
    <property type="match status" value="1"/>
</dbReference>
<dbReference type="Gene3D" id="1.50.10.10">
    <property type="match status" value="1"/>
</dbReference>
<feature type="binding site" evidence="6">
    <location>
        <position position="572"/>
    </location>
    <ligand>
        <name>Ca(2+)</name>
        <dbReference type="ChEBI" id="CHEBI:29108"/>
    </ligand>
</feature>
<dbReference type="InterPro" id="IPR001382">
    <property type="entry name" value="Glyco_hydro_47"/>
</dbReference>
<feature type="chain" id="PRO_5040964476" description="alpha-1,2-Mannosidase" evidence="9">
    <location>
        <begin position="19"/>
        <end position="1093"/>
    </location>
</feature>
<proteinExistence type="inferred from homology"/>
<dbReference type="GO" id="GO:0005975">
    <property type="term" value="P:carbohydrate metabolic process"/>
    <property type="evidence" value="ECO:0007669"/>
    <property type="project" value="InterPro"/>
</dbReference>
<comment type="subcellular location">
    <subcellularLocation>
        <location evidence="1">Endoplasmic reticulum</location>
    </subcellularLocation>
</comment>
<dbReference type="PANTHER" id="PTHR45679:SF5">
    <property type="entry name" value="ER DEGRADATION-ENHANCING ALPHA-MANNOSIDASE-LIKE PROTEIN 1"/>
    <property type="match status" value="1"/>
</dbReference>
<name>A0A9W9LTI5_9EURO</name>
<dbReference type="PRINTS" id="PR00747">
    <property type="entry name" value="GLYHDRLASE47"/>
</dbReference>
<evidence type="ECO:0000256" key="6">
    <source>
        <dbReference type="PIRSR" id="PIRSR601382-2"/>
    </source>
</evidence>
<dbReference type="InterPro" id="IPR036026">
    <property type="entry name" value="Seven-hairpin_glycosidases"/>
</dbReference>
<comment type="cofactor">
    <cofactor evidence="6">
        <name>Ca(2+)</name>
        <dbReference type="ChEBI" id="CHEBI:29108"/>
    </cofactor>
</comment>
<dbReference type="RefSeq" id="XP_056547143.1">
    <property type="nucleotide sequence ID" value="XM_056683537.1"/>
</dbReference>
<evidence type="ECO:0000256" key="7">
    <source>
        <dbReference type="RuleBase" id="RU361193"/>
    </source>
</evidence>
<dbReference type="Pfam" id="PF01532">
    <property type="entry name" value="Glyco_hydro_47"/>
    <property type="match status" value="1"/>
</dbReference>
<feature type="compositionally biased region" description="Low complexity" evidence="8">
    <location>
        <begin position="817"/>
        <end position="827"/>
    </location>
</feature>
<evidence type="ECO:0000256" key="9">
    <source>
        <dbReference type="SAM" id="SignalP"/>
    </source>
</evidence>
<reference evidence="10" key="2">
    <citation type="journal article" date="2023" name="IMA Fungus">
        <title>Comparative genomic study of the Penicillium genus elucidates a diverse pangenome and 15 lateral gene transfer events.</title>
        <authorList>
            <person name="Petersen C."/>
            <person name="Sorensen T."/>
            <person name="Nielsen M.R."/>
            <person name="Sondergaard T.E."/>
            <person name="Sorensen J.L."/>
            <person name="Fitzpatrick D.A."/>
            <person name="Frisvad J.C."/>
            <person name="Nielsen K.L."/>
        </authorList>
    </citation>
    <scope>NUCLEOTIDE SEQUENCE</scope>
    <source>
        <strain evidence="10">IBT 26290</strain>
    </source>
</reference>
<feature type="signal peptide" evidence="9">
    <location>
        <begin position="1"/>
        <end position="18"/>
    </location>
</feature>
<gene>
    <name evidence="10" type="ORF">N7482_001412</name>
</gene>
<dbReference type="EC" id="3.2.1.-" evidence="7"/>
<sequence>MMVVYAILLSLWLTAAHGMRDYQVKELRQETERMFYHGFENYLEHAFPDDELRPLTCGPLTRDNKNSEHNDVLGNYSLTLIDSLSTLAILSSSPESSDRAFRGFQDGVKDFVRLYGDGSRGPAGQGERARGFDIDSKVQVFETVIRGLGGLLSSHLFAIGELPIIGYNPSEPEVAFASAWDKKGFTEGDHGIVWNNDFVYDGQFLRLAVDLTHRLLPAFYTETGLPYPRVNLRHGIPFYQNSPLNTQNSKVNERKSKYSYKKAADEITETCSAGAGSLVLEFTVLSRLTGDGRYEELAKRAFWAVWSHRSEIGLIGFGIDAESGKWVGPYSGIGAGIDSFYEYAFKSHVLLSEGERPPFDPKNPWSILDNYYLPLTQDQHSPDAFLQVWEDSHTAINRHLYRGEGYQHPHLIVGDVTTGATRAFWIDSLSAYYPGLLALDGKVDEAIQLHLLTTAVWTRFSGLPERWNVATGDIDGGLSWYGGRPEFIESTYYIYRATQDPWYLHVGEMVLRDLKRRCWTKCGWAGLRDVKTGEMIDRMESFFLGETAKYMFLLFSPDHPLNKVDAPWVFSTEGHPLIIPRKTTARSNTRPSHRPSHEQQLASPQYLPDDTCQAPPTSPIFGVSFTASRSDIFHAASLARLHLRPHRGTGEGPILADSPDHPGVSVSDLSSPTNYTFYPWTLPPQLVPFNATSAPMAHRPTLDISFPSLPGGVNLGSGALERVRDGIFVKTIGGLRLSMIQDVPLLEQTSGMGGHENEDGYRVQVVNNVPLGKDEKVYLSRQITFDVVDPYDPNFTRVRDAAMLDLVIDVLADPSRRSSGSAAPRADQPAAEHPAQADGQEPHTTRRQAALAPDESDAVHAPDSAVRSMLSNLFSSVSALIRDDSTEAEAAPLRLSLPATIPTGIGAAPLPDVEDASTMSLFSNPSTSRLSWSTIYFAGDLCSERILRDVAQTHEVLVIKRGGCTFSQKMRNIPAFRPTRSALKLVIIVSYDEDPPTPHADKGPNEGPDSGPAPAAALAALAALRSEGSLIRPHLDEPQMTASGIPRNNPVSMVMVGGGKETYALLRAASGVGVKRRFTMRSRGVPITNLYII</sequence>
<evidence type="ECO:0000256" key="1">
    <source>
        <dbReference type="ARBA" id="ARBA00004240"/>
    </source>
</evidence>
<reference evidence="10" key="1">
    <citation type="submission" date="2022-11" db="EMBL/GenBank/DDBJ databases">
        <authorList>
            <person name="Petersen C."/>
        </authorList>
    </citation>
    <scope>NUCLEOTIDE SEQUENCE</scope>
    <source>
        <strain evidence="10">IBT 26290</strain>
    </source>
</reference>
<feature type="region of interest" description="Disordered" evidence="8">
    <location>
        <begin position="580"/>
        <end position="609"/>
    </location>
</feature>
<evidence type="ECO:0000313" key="11">
    <source>
        <dbReference type="Proteomes" id="UP001149163"/>
    </source>
</evidence>
<dbReference type="InterPro" id="IPR044674">
    <property type="entry name" value="EDEM1/2/3"/>
</dbReference>
<keyword evidence="9" id="KW-0732">Signal</keyword>
<keyword evidence="7" id="KW-0326">Glycosidase</keyword>
<accession>A0A9W9LTI5</accession>
<dbReference type="Proteomes" id="UP001149163">
    <property type="component" value="Unassembled WGS sequence"/>
</dbReference>
<feature type="region of interest" description="Disordered" evidence="8">
    <location>
        <begin position="994"/>
        <end position="1013"/>
    </location>
</feature>
<dbReference type="GO" id="GO:0004571">
    <property type="term" value="F:mannosyl-oligosaccharide 1,2-alpha-mannosidase activity"/>
    <property type="evidence" value="ECO:0007669"/>
    <property type="project" value="InterPro"/>
</dbReference>
<evidence type="ECO:0000256" key="8">
    <source>
        <dbReference type="SAM" id="MobiDB-lite"/>
    </source>
</evidence>
<evidence type="ECO:0000256" key="5">
    <source>
        <dbReference type="PIRSR" id="PIRSR601382-1"/>
    </source>
</evidence>
<dbReference type="GO" id="GO:0005509">
    <property type="term" value="F:calcium ion binding"/>
    <property type="evidence" value="ECO:0007669"/>
    <property type="project" value="InterPro"/>
</dbReference>
<feature type="active site" evidence="5">
    <location>
        <position position="486"/>
    </location>
</feature>
<evidence type="ECO:0000256" key="2">
    <source>
        <dbReference type="ARBA" id="ARBA00007658"/>
    </source>
</evidence>
<dbReference type="OrthoDB" id="8118055at2759"/>
<keyword evidence="4" id="KW-0325">Glycoprotein</keyword>
<feature type="active site" evidence="5">
    <location>
        <position position="338"/>
    </location>
</feature>
<evidence type="ECO:0000256" key="3">
    <source>
        <dbReference type="ARBA" id="ARBA00022824"/>
    </source>
</evidence>
<evidence type="ECO:0000313" key="10">
    <source>
        <dbReference type="EMBL" id="KAJ5175535.1"/>
    </source>
</evidence>
<protein>
    <recommendedName>
        <fullName evidence="7">alpha-1,2-Mannosidase</fullName>
        <ecNumber evidence="7">3.2.1.-</ecNumber>
    </recommendedName>
</protein>
<keyword evidence="6" id="KW-0479">Metal-binding</keyword>
<dbReference type="GO" id="GO:0044322">
    <property type="term" value="C:endoplasmic reticulum quality control compartment"/>
    <property type="evidence" value="ECO:0007669"/>
    <property type="project" value="GOC"/>
</dbReference>
<dbReference type="GO" id="GO:0016020">
    <property type="term" value="C:membrane"/>
    <property type="evidence" value="ECO:0007669"/>
    <property type="project" value="InterPro"/>
</dbReference>
<dbReference type="EMBL" id="JAPQKN010000001">
    <property type="protein sequence ID" value="KAJ5175535.1"/>
    <property type="molecule type" value="Genomic_DNA"/>
</dbReference>
<feature type="active site" description="Proton donor" evidence="5">
    <location>
        <position position="465"/>
    </location>
</feature>
<keyword evidence="11" id="KW-1185">Reference proteome</keyword>
<dbReference type="GO" id="GO:0036503">
    <property type="term" value="P:ERAD pathway"/>
    <property type="evidence" value="ECO:0007669"/>
    <property type="project" value="UniProtKB-ARBA"/>
</dbReference>
<dbReference type="SUPFAM" id="SSF48225">
    <property type="entry name" value="Seven-hairpin glycosidases"/>
    <property type="match status" value="1"/>
</dbReference>
<keyword evidence="7" id="KW-0378">Hydrolase</keyword>
<dbReference type="AlphaFoldDB" id="A0A9W9LTI5"/>
<dbReference type="InterPro" id="IPR012341">
    <property type="entry name" value="6hp_glycosidase-like_sf"/>
</dbReference>
<keyword evidence="3" id="KW-0256">Endoplasmic reticulum</keyword>
<dbReference type="GO" id="GO:1904380">
    <property type="term" value="P:endoplasmic reticulum mannose trimming"/>
    <property type="evidence" value="ECO:0007669"/>
    <property type="project" value="InterPro"/>
</dbReference>
<keyword evidence="6" id="KW-0106">Calcium</keyword>